<dbReference type="EMBL" id="JACGCI010000048">
    <property type="protein sequence ID" value="KAF6751740.1"/>
    <property type="molecule type" value="Genomic_DNA"/>
</dbReference>
<accession>A0A8H6HRA6</accession>
<protein>
    <submittedName>
        <fullName evidence="1">Uncharacterized protein</fullName>
    </submittedName>
</protein>
<evidence type="ECO:0000313" key="2">
    <source>
        <dbReference type="Proteomes" id="UP000521943"/>
    </source>
</evidence>
<organism evidence="1 2">
    <name type="scientific">Ephemerocybe angulata</name>
    <dbReference type="NCBI Taxonomy" id="980116"/>
    <lineage>
        <taxon>Eukaryota</taxon>
        <taxon>Fungi</taxon>
        <taxon>Dikarya</taxon>
        <taxon>Basidiomycota</taxon>
        <taxon>Agaricomycotina</taxon>
        <taxon>Agaricomycetes</taxon>
        <taxon>Agaricomycetidae</taxon>
        <taxon>Agaricales</taxon>
        <taxon>Agaricineae</taxon>
        <taxon>Psathyrellaceae</taxon>
        <taxon>Ephemerocybe</taxon>
    </lineage>
</organism>
<sequence>MDTNIVSWHNLLVCPNLTYLRLARHPGYADPEYERPSPEAFWRSLKQMPLLEEMGFHNFGHLPISGLTASSVREPVLLRHLTHLVNIQDTLPALAEYFGMVQHPGQPKMHLRISDVTWTPGPCTQAFKTFIGNLKKSLSSLSNPKPTMLSITELRIPGRDFGFKIAPHSPQETHSHTIFIVDDRIRGVPNINRSSFIKHFLDILIEEVDFSHLGHLEIHTGDLCLKRCRRLFGHLPQLIQITFSGCTMTTDAFHLQATRDQSSGGGRLC</sequence>
<evidence type="ECO:0000313" key="1">
    <source>
        <dbReference type="EMBL" id="KAF6751740.1"/>
    </source>
</evidence>
<proteinExistence type="predicted"/>
<dbReference type="OrthoDB" id="2994206at2759"/>
<keyword evidence="2" id="KW-1185">Reference proteome</keyword>
<dbReference type="Proteomes" id="UP000521943">
    <property type="component" value="Unassembled WGS sequence"/>
</dbReference>
<name>A0A8H6HRA6_9AGAR</name>
<reference evidence="1 2" key="1">
    <citation type="submission" date="2020-07" db="EMBL/GenBank/DDBJ databases">
        <title>Comparative genomics of pyrophilous fungi reveals a link between fire events and developmental genes.</title>
        <authorList>
            <consortium name="DOE Joint Genome Institute"/>
            <person name="Steindorff A.S."/>
            <person name="Carver A."/>
            <person name="Calhoun S."/>
            <person name="Stillman K."/>
            <person name="Liu H."/>
            <person name="Lipzen A."/>
            <person name="Pangilinan J."/>
            <person name="Labutti K."/>
            <person name="Bruns T.D."/>
            <person name="Grigoriev I.V."/>
        </authorList>
    </citation>
    <scope>NUCLEOTIDE SEQUENCE [LARGE SCALE GENOMIC DNA]</scope>
    <source>
        <strain evidence="1 2">CBS 144469</strain>
    </source>
</reference>
<gene>
    <name evidence="1" type="ORF">DFP72DRAFT_1135619</name>
</gene>
<dbReference type="AlphaFoldDB" id="A0A8H6HRA6"/>
<comment type="caution">
    <text evidence="1">The sequence shown here is derived from an EMBL/GenBank/DDBJ whole genome shotgun (WGS) entry which is preliminary data.</text>
</comment>